<dbReference type="Pfam" id="PF24681">
    <property type="entry name" value="Kelch_KLHDC2_KLHL20_DRC7"/>
    <property type="match status" value="1"/>
</dbReference>
<dbReference type="PROSITE" id="PS51222">
    <property type="entry name" value="DCD"/>
    <property type="match status" value="1"/>
</dbReference>
<feature type="domain" description="DCD" evidence="1">
    <location>
        <begin position="35"/>
        <end position="168"/>
    </location>
</feature>
<dbReference type="GO" id="GO:0034976">
    <property type="term" value="P:response to endoplasmic reticulum stress"/>
    <property type="evidence" value="ECO:0007669"/>
    <property type="project" value="InterPro"/>
</dbReference>
<dbReference type="PANTHER" id="PTHR46034">
    <property type="match status" value="1"/>
</dbReference>
<dbReference type="InterPro" id="IPR015915">
    <property type="entry name" value="Kelch-typ_b-propeller"/>
</dbReference>
<dbReference type="Gene3D" id="2.120.10.80">
    <property type="entry name" value="Kelch-type beta propeller"/>
    <property type="match status" value="2"/>
</dbReference>
<dbReference type="OrthoDB" id="45365at2759"/>
<dbReference type="Proteomes" id="UP000554482">
    <property type="component" value="Unassembled WGS sequence"/>
</dbReference>
<evidence type="ECO:0000259" key="1">
    <source>
        <dbReference type="PROSITE" id="PS51222"/>
    </source>
</evidence>
<proteinExistence type="predicted"/>
<gene>
    <name evidence="2" type="ORF">FRX31_004202</name>
</gene>
<dbReference type="PANTHER" id="PTHR46034:SF7">
    <property type="entry name" value="INFLUENZA VIRUS NS1A-BINDING PROTEIN"/>
    <property type="match status" value="1"/>
</dbReference>
<dbReference type="InterPro" id="IPR013989">
    <property type="entry name" value="Dev_and_cell_death_domain"/>
</dbReference>
<dbReference type="SMART" id="SM00767">
    <property type="entry name" value="DCD"/>
    <property type="match status" value="1"/>
</dbReference>
<evidence type="ECO:0000313" key="3">
    <source>
        <dbReference type="Proteomes" id="UP000554482"/>
    </source>
</evidence>
<keyword evidence="3" id="KW-1185">Reference proteome</keyword>
<organism evidence="2 3">
    <name type="scientific">Thalictrum thalictroides</name>
    <name type="common">Rue-anemone</name>
    <name type="synonym">Anemone thalictroides</name>
    <dbReference type="NCBI Taxonomy" id="46969"/>
    <lineage>
        <taxon>Eukaryota</taxon>
        <taxon>Viridiplantae</taxon>
        <taxon>Streptophyta</taxon>
        <taxon>Embryophyta</taxon>
        <taxon>Tracheophyta</taxon>
        <taxon>Spermatophyta</taxon>
        <taxon>Magnoliopsida</taxon>
        <taxon>Ranunculales</taxon>
        <taxon>Ranunculaceae</taxon>
        <taxon>Thalictroideae</taxon>
        <taxon>Thalictrum</taxon>
    </lineage>
</organism>
<dbReference type="AlphaFoldDB" id="A0A7J6X997"/>
<dbReference type="Pfam" id="PF01344">
    <property type="entry name" value="Kelch_1"/>
    <property type="match status" value="1"/>
</dbReference>
<dbReference type="EMBL" id="JABWDY010003029">
    <property type="protein sequence ID" value="KAF5206209.1"/>
    <property type="molecule type" value="Genomic_DNA"/>
</dbReference>
<dbReference type="InterPro" id="IPR006652">
    <property type="entry name" value="Kelch_1"/>
</dbReference>
<name>A0A7J6X997_THATH</name>
<dbReference type="SUPFAM" id="SSF117281">
    <property type="entry name" value="Kelch motif"/>
    <property type="match status" value="1"/>
</dbReference>
<comment type="caution">
    <text evidence="2">The sequence shown here is derived from an EMBL/GenBank/DDBJ whole genome shotgun (WGS) entry which is preliminary data.</text>
</comment>
<evidence type="ECO:0000313" key="2">
    <source>
        <dbReference type="EMBL" id="KAF5206209.1"/>
    </source>
</evidence>
<dbReference type="Pfam" id="PF10539">
    <property type="entry name" value="Dev_Cell_Death"/>
    <property type="match status" value="1"/>
</dbReference>
<dbReference type="InterPro" id="IPR044832">
    <property type="entry name" value="NRP-like"/>
</dbReference>
<protein>
    <submittedName>
        <fullName evidence="2">Kelch-like protein</fullName>
    </submittedName>
</protein>
<accession>A0A7J6X997</accession>
<reference evidence="2 3" key="1">
    <citation type="submission" date="2020-06" db="EMBL/GenBank/DDBJ databases">
        <title>Transcriptomic and genomic resources for Thalictrum thalictroides and T. hernandezii: Facilitating candidate gene discovery in an emerging model plant lineage.</title>
        <authorList>
            <person name="Arias T."/>
            <person name="Riano-Pachon D.M."/>
            <person name="Di Stilio V.S."/>
        </authorList>
    </citation>
    <scope>NUCLEOTIDE SEQUENCE [LARGE SCALE GENOMIC DNA]</scope>
    <source>
        <strain evidence="3">cv. WT478/WT964</strain>
        <tissue evidence="2">Leaves</tissue>
    </source>
</reference>
<dbReference type="SMART" id="SM00612">
    <property type="entry name" value="Kelch"/>
    <property type="match status" value="5"/>
</dbReference>
<sequence length="758" mass="84214">MGAGRRTETYRLGDIRQQYPSGANCSVSARNLGKTELGGVIFGCINNTIEECLSGLVFGLPAIHFCYVKNIEPGLPLFLFNYSDRKLHGIYEAASNGEMNIHPHGWTKNGCDNTQYPAQVRVSIRKQCKILSEEQYKKVLYKNYSDNKRFRFELDHMQTGELLCLFDSSSVTSSYATFSNNLPMRNPSYGAIPNFNTTHEDEFLETSAIKETSSEHSVLPYELPPSANKWISLCEDNSNSDDGSEGAYIKPLNSESTCEEENLGCLNAFHMDSGALGINPCRENDGKPSGVNPCWVEETGPISTIPCRDEETQISRAQSDKNSIEDEVEHIHCKLKQLALDKVNANVDEPRVNTFPGTKSNNVLLEDEHSPAAPLTSKYEDITMKSLDIQCLTHQLKKELEEVKAVSMDRHKKTSGLEKKLADSSNLLQQLRHRVDLLESRFQNFSPESVEVFDDSCSHKPLTEPFVEPLLGVDELIFLMGGYDGVSWLPTVENYWPSRDVVKPLKPMNSARSYAAAAVLNGLIYNFGGWNGYSKMWYDTVECYDPLSNQWTSCPSLSEMKGCLAGASLNNKIYAVGGGNGTNCFREVEMLDPALGRWIPSQSMLQKRFASAAAELDGVLYVVGGYDGKKYLKSAERFDPREASWSKVQNMNTSRGSHALTVFKGKLYALGGYDGNKYIPSIEIFDPCMGSWMAGDEMKHSRGYFTAPVIGGTIYAIGGQKEGNDIADSVETYSLGHGWSVTELKGIGKRCFFSAVLY</sequence>